<dbReference type="SFLD" id="SFLDG01129">
    <property type="entry name" value="C1.5:_HAD__Beta-PGM__Phosphata"/>
    <property type="match status" value="1"/>
</dbReference>
<dbReference type="InterPro" id="IPR036412">
    <property type="entry name" value="HAD-like_sf"/>
</dbReference>
<comment type="caution">
    <text evidence="1">The sequence shown here is derived from an EMBL/GenBank/DDBJ whole genome shotgun (WGS) entry which is preliminary data.</text>
</comment>
<dbReference type="InterPro" id="IPR023214">
    <property type="entry name" value="HAD_sf"/>
</dbReference>
<sequence>MIKAVIFDMDGVIIDSEIEYIKNVRTLLHGHGVDVPLEELYYIGGGSGKFYHENIAKYLQVSVATAEAYYKQFNIDFPTDFKKLLRPEAVQLIRELKADGFKLGLASSGTLERIKTKFDQCQLHDCFDTVVSGTQFKQTKPHPEIFLYTAQQLMVAPNECLVIEDSEMGINGGANAGMFVVALADPRFKFNTKRASKVVRNLREVSALIKELNQAA</sequence>
<evidence type="ECO:0000313" key="1">
    <source>
        <dbReference type="EMBL" id="MPM66539.1"/>
    </source>
</evidence>
<gene>
    <name evidence="1" type="primary">yvdM_5</name>
    <name evidence="1" type="ORF">SDC9_113448</name>
</gene>
<name>A0A645BM37_9ZZZZ</name>
<dbReference type="SFLD" id="SFLDG01135">
    <property type="entry name" value="C1.5.6:_HAD__Beta-PGM__Phospha"/>
    <property type="match status" value="1"/>
</dbReference>
<dbReference type="NCBIfam" id="TIGR01549">
    <property type="entry name" value="HAD-SF-IA-v1"/>
    <property type="match status" value="1"/>
</dbReference>
<dbReference type="SFLD" id="SFLDS00003">
    <property type="entry name" value="Haloacid_Dehalogenase"/>
    <property type="match status" value="1"/>
</dbReference>
<dbReference type="Gene3D" id="3.40.50.1000">
    <property type="entry name" value="HAD superfamily/HAD-like"/>
    <property type="match status" value="1"/>
</dbReference>
<dbReference type="CDD" id="cd07505">
    <property type="entry name" value="HAD_BPGM-like"/>
    <property type="match status" value="1"/>
</dbReference>
<protein>
    <submittedName>
        <fullName evidence="1">Beta-phosphoglucomutase</fullName>
        <ecNumber evidence="1">5.4.2.6</ecNumber>
    </submittedName>
</protein>
<dbReference type="SUPFAM" id="SSF56784">
    <property type="entry name" value="HAD-like"/>
    <property type="match status" value="1"/>
</dbReference>
<dbReference type="Gene3D" id="1.10.150.240">
    <property type="entry name" value="Putative phosphatase, domain 2"/>
    <property type="match status" value="1"/>
</dbReference>
<organism evidence="1">
    <name type="scientific">bioreactor metagenome</name>
    <dbReference type="NCBI Taxonomy" id="1076179"/>
    <lineage>
        <taxon>unclassified sequences</taxon>
        <taxon>metagenomes</taxon>
        <taxon>ecological metagenomes</taxon>
    </lineage>
</organism>
<proteinExistence type="predicted"/>
<dbReference type="PANTHER" id="PTHR18901">
    <property type="entry name" value="2-DEOXYGLUCOSE-6-PHOSPHATE PHOSPHATASE 2"/>
    <property type="match status" value="1"/>
</dbReference>
<dbReference type="NCBIfam" id="TIGR01509">
    <property type="entry name" value="HAD-SF-IA-v3"/>
    <property type="match status" value="1"/>
</dbReference>
<reference evidence="1" key="1">
    <citation type="submission" date="2019-08" db="EMBL/GenBank/DDBJ databases">
        <authorList>
            <person name="Kucharzyk K."/>
            <person name="Murdoch R.W."/>
            <person name="Higgins S."/>
            <person name="Loffler F."/>
        </authorList>
    </citation>
    <scope>NUCLEOTIDE SEQUENCE</scope>
</reference>
<dbReference type="EC" id="5.4.2.6" evidence="1"/>
<dbReference type="InterPro" id="IPR041492">
    <property type="entry name" value="HAD_2"/>
</dbReference>
<dbReference type="InterPro" id="IPR023198">
    <property type="entry name" value="PGP-like_dom2"/>
</dbReference>
<dbReference type="PANTHER" id="PTHR18901:SF38">
    <property type="entry name" value="PSEUDOURIDINE-5'-PHOSPHATASE"/>
    <property type="match status" value="1"/>
</dbReference>
<keyword evidence="1" id="KW-0413">Isomerase</keyword>
<dbReference type="AlphaFoldDB" id="A0A645BM37"/>
<dbReference type="EMBL" id="VSSQ01021148">
    <property type="protein sequence ID" value="MPM66539.1"/>
    <property type="molecule type" value="Genomic_DNA"/>
</dbReference>
<dbReference type="Pfam" id="PF13419">
    <property type="entry name" value="HAD_2"/>
    <property type="match status" value="1"/>
</dbReference>
<dbReference type="GO" id="GO:0008801">
    <property type="term" value="F:beta-phosphoglucomutase activity"/>
    <property type="evidence" value="ECO:0007669"/>
    <property type="project" value="UniProtKB-EC"/>
</dbReference>
<dbReference type="InterPro" id="IPR006439">
    <property type="entry name" value="HAD-SF_hydro_IA"/>
</dbReference>
<accession>A0A645BM37</accession>